<feature type="transmembrane region" description="Helical" evidence="1">
    <location>
        <begin position="29"/>
        <end position="55"/>
    </location>
</feature>
<evidence type="ECO:0000313" key="2">
    <source>
        <dbReference type="EMBL" id="MPN34579.1"/>
    </source>
</evidence>
<dbReference type="EMBL" id="VSSQ01087692">
    <property type="protein sequence ID" value="MPN34579.1"/>
    <property type="molecule type" value="Genomic_DNA"/>
</dbReference>
<proteinExistence type="predicted"/>
<name>A0A645H909_9ZZZZ</name>
<dbReference type="AlphaFoldDB" id="A0A645H909"/>
<accession>A0A645H909</accession>
<organism evidence="2">
    <name type="scientific">bioreactor metagenome</name>
    <dbReference type="NCBI Taxonomy" id="1076179"/>
    <lineage>
        <taxon>unclassified sequences</taxon>
        <taxon>metagenomes</taxon>
        <taxon>ecological metagenomes</taxon>
    </lineage>
</organism>
<keyword evidence="1" id="KW-0812">Transmembrane</keyword>
<evidence type="ECO:0000256" key="1">
    <source>
        <dbReference type="SAM" id="Phobius"/>
    </source>
</evidence>
<gene>
    <name evidence="2" type="ORF">SDC9_182073</name>
</gene>
<protein>
    <submittedName>
        <fullName evidence="2">Uncharacterized protein</fullName>
    </submittedName>
</protein>
<sequence length="72" mass="7694">MVLKVSASSFNSSLDPVTFNLVSSASTDIVLTVSVISAIGDSIFLLALDIINVIINKDTRFTAIKILVRVII</sequence>
<comment type="caution">
    <text evidence="2">The sequence shown here is derived from an EMBL/GenBank/DDBJ whole genome shotgun (WGS) entry which is preliminary data.</text>
</comment>
<reference evidence="2" key="1">
    <citation type="submission" date="2019-08" db="EMBL/GenBank/DDBJ databases">
        <authorList>
            <person name="Kucharzyk K."/>
            <person name="Murdoch R.W."/>
            <person name="Higgins S."/>
            <person name="Loffler F."/>
        </authorList>
    </citation>
    <scope>NUCLEOTIDE SEQUENCE</scope>
</reference>
<keyword evidence="1" id="KW-1133">Transmembrane helix</keyword>
<keyword evidence="1" id="KW-0472">Membrane</keyword>